<comment type="subcellular location">
    <subcellularLocation>
        <location evidence="1">Membrane</location>
        <topology evidence="1">Multi-pass membrane protein</topology>
    </subcellularLocation>
</comment>
<feature type="domain" description="EamA" evidence="7">
    <location>
        <begin position="144"/>
        <end position="277"/>
    </location>
</feature>
<dbReference type="InterPro" id="IPR050638">
    <property type="entry name" value="AA-Vitamin_Transporters"/>
</dbReference>
<comment type="similarity">
    <text evidence="2">Belongs to the EamA transporter family.</text>
</comment>
<evidence type="ECO:0000256" key="2">
    <source>
        <dbReference type="ARBA" id="ARBA00007362"/>
    </source>
</evidence>
<feature type="transmembrane region" description="Helical" evidence="6">
    <location>
        <begin position="31"/>
        <end position="53"/>
    </location>
</feature>
<feature type="transmembrane region" description="Helical" evidence="6">
    <location>
        <begin position="7"/>
        <end position="25"/>
    </location>
</feature>
<feature type="transmembrane region" description="Helical" evidence="6">
    <location>
        <begin position="259"/>
        <end position="277"/>
    </location>
</feature>
<dbReference type="PANTHER" id="PTHR32322:SF2">
    <property type="entry name" value="EAMA DOMAIN-CONTAINING PROTEIN"/>
    <property type="match status" value="1"/>
</dbReference>
<accession>A0ABW5XF78</accession>
<dbReference type="Pfam" id="PF00892">
    <property type="entry name" value="EamA"/>
    <property type="match status" value="2"/>
</dbReference>
<gene>
    <name evidence="8" type="ORF">ACFSYH_06900</name>
</gene>
<evidence type="ECO:0000256" key="6">
    <source>
        <dbReference type="SAM" id="Phobius"/>
    </source>
</evidence>
<feature type="transmembrane region" description="Helical" evidence="6">
    <location>
        <begin position="144"/>
        <end position="162"/>
    </location>
</feature>
<evidence type="ECO:0000313" key="8">
    <source>
        <dbReference type="EMBL" id="MFD2840297.1"/>
    </source>
</evidence>
<keyword evidence="9" id="KW-1185">Reference proteome</keyword>
<feature type="transmembrane region" description="Helical" evidence="6">
    <location>
        <begin position="65"/>
        <end position="84"/>
    </location>
</feature>
<name>A0ABW5XF78_9MICO</name>
<protein>
    <submittedName>
        <fullName evidence="8">DMT family transporter</fullName>
    </submittedName>
</protein>
<dbReference type="Proteomes" id="UP001597391">
    <property type="component" value="Unassembled WGS sequence"/>
</dbReference>
<evidence type="ECO:0000259" key="7">
    <source>
        <dbReference type="Pfam" id="PF00892"/>
    </source>
</evidence>
<evidence type="ECO:0000256" key="4">
    <source>
        <dbReference type="ARBA" id="ARBA00022989"/>
    </source>
</evidence>
<feature type="transmembrane region" description="Helical" evidence="6">
    <location>
        <begin position="174"/>
        <end position="194"/>
    </location>
</feature>
<dbReference type="SUPFAM" id="SSF103481">
    <property type="entry name" value="Multidrug resistance efflux transporter EmrE"/>
    <property type="match status" value="2"/>
</dbReference>
<proteinExistence type="inferred from homology"/>
<keyword evidence="4 6" id="KW-1133">Transmembrane helix</keyword>
<feature type="domain" description="EamA" evidence="7">
    <location>
        <begin position="6"/>
        <end position="134"/>
    </location>
</feature>
<comment type="caution">
    <text evidence="8">The sequence shown here is derived from an EMBL/GenBank/DDBJ whole genome shotgun (WGS) entry which is preliminary data.</text>
</comment>
<evidence type="ECO:0000313" key="9">
    <source>
        <dbReference type="Proteomes" id="UP001597391"/>
    </source>
</evidence>
<dbReference type="InterPro" id="IPR000620">
    <property type="entry name" value="EamA_dom"/>
</dbReference>
<organism evidence="8 9">
    <name type="scientific">Populibacterium corticicola</name>
    <dbReference type="NCBI Taxonomy" id="1812826"/>
    <lineage>
        <taxon>Bacteria</taxon>
        <taxon>Bacillati</taxon>
        <taxon>Actinomycetota</taxon>
        <taxon>Actinomycetes</taxon>
        <taxon>Micrococcales</taxon>
        <taxon>Jonesiaceae</taxon>
        <taxon>Populibacterium</taxon>
    </lineage>
</organism>
<reference evidence="9" key="1">
    <citation type="journal article" date="2019" name="Int. J. Syst. Evol. Microbiol.">
        <title>The Global Catalogue of Microorganisms (GCM) 10K type strain sequencing project: providing services to taxonomists for standard genome sequencing and annotation.</title>
        <authorList>
            <consortium name="The Broad Institute Genomics Platform"/>
            <consortium name="The Broad Institute Genome Sequencing Center for Infectious Disease"/>
            <person name="Wu L."/>
            <person name="Ma J."/>
        </authorList>
    </citation>
    <scope>NUCLEOTIDE SEQUENCE [LARGE SCALE GENOMIC DNA]</scope>
    <source>
        <strain evidence="9">KCTC 33576</strain>
    </source>
</reference>
<feature type="transmembrane region" description="Helical" evidence="6">
    <location>
        <begin position="206"/>
        <end position="228"/>
    </location>
</feature>
<keyword evidence="5 6" id="KW-0472">Membrane</keyword>
<dbReference type="EMBL" id="JBHUOP010000003">
    <property type="protein sequence ID" value="MFD2840297.1"/>
    <property type="molecule type" value="Genomic_DNA"/>
</dbReference>
<feature type="transmembrane region" description="Helical" evidence="6">
    <location>
        <begin position="90"/>
        <end position="108"/>
    </location>
</feature>
<dbReference type="PANTHER" id="PTHR32322">
    <property type="entry name" value="INNER MEMBRANE TRANSPORTER"/>
    <property type="match status" value="1"/>
</dbReference>
<dbReference type="InterPro" id="IPR037185">
    <property type="entry name" value="EmrE-like"/>
</dbReference>
<evidence type="ECO:0000256" key="5">
    <source>
        <dbReference type="ARBA" id="ARBA00023136"/>
    </source>
</evidence>
<sequence length="284" mass="30175">MEGKLRWALIAAVAPVTWGLNYLVIKQFLPADFFLWGAALRALPAGLFLLVIARRLPHGDMWWKSALLGMINMAGFFILIYLSAQLLPSNIAASVMALSPVAFLFLAWPMSGEKPTAYKFGLAILGIIGALLIIGGAQGEVNPWGIASSLLAVTLTAFGSLLNKRWTAGQPLLATTAWQLVWAGLALTIIAAFFEPFPPLTAQTLTGYFYTSILATGVAYVCWFGALARIPASTVGIIGLLNPVAGVLGGTLIAHETLVFAQMAGIVVVLAATYLSSRPAKTRT</sequence>
<evidence type="ECO:0000256" key="1">
    <source>
        <dbReference type="ARBA" id="ARBA00004141"/>
    </source>
</evidence>
<evidence type="ECO:0000256" key="3">
    <source>
        <dbReference type="ARBA" id="ARBA00022692"/>
    </source>
</evidence>
<keyword evidence="3 6" id="KW-0812">Transmembrane</keyword>
<dbReference type="RefSeq" id="WP_377466117.1">
    <property type="nucleotide sequence ID" value="NZ_JBHUOP010000003.1"/>
</dbReference>
<feature type="transmembrane region" description="Helical" evidence="6">
    <location>
        <begin position="235"/>
        <end position="253"/>
    </location>
</feature>
<feature type="transmembrane region" description="Helical" evidence="6">
    <location>
        <begin position="120"/>
        <end position="138"/>
    </location>
</feature>